<keyword evidence="3" id="KW-0547">Nucleotide-binding</keyword>
<proteinExistence type="inferred from homology"/>
<dbReference type="SUPFAM" id="SSF55681">
    <property type="entry name" value="Class II aaRS and biotin synthetases"/>
    <property type="match status" value="1"/>
</dbReference>
<dbReference type="InterPro" id="IPR006195">
    <property type="entry name" value="aa-tRNA-synth_II"/>
</dbReference>
<organism evidence="9 10">
    <name type="scientific">Candolleomyces eurysporus</name>
    <dbReference type="NCBI Taxonomy" id="2828524"/>
    <lineage>
        <taxon>Eukaryota</taxon>
        <taxon>Fungi</taxon>
        <taxon>Dikarya</taxon>
        <taxon>Basidiomycota</taxon>
        <taxon>Agaricomycotina</taxon>
        <taxon>Agaricomycetes</taxon>
        <taxon>Agaricomycetidae</taxon>
        <taxon>Agaricales</taxon>
        <taxon>Agaricineae</taxon>
        <taxon>Psathyrellaceae</taxon>
        <taxon>Candolleomyces</taxon>
    </lineage>
</organism>
<dbReference type="AlphaFoldDB" id="A0A9W8JAB5"/>
<dbReference type="InterPro" id="IPR004154">
    <property type="entry name" value="Anticodon-bd"/>
</dbReference>
<dbReference type="GO" id="GO:0005739">
    <property type="term" value="C:mitochondrion"/>
    <property type="evidence" value="ECO:0007669"/>
    <property type="project" value="TreeGrafter"/>
</dbReference>
<protein>
    <recommendedName>
        <fullName evidence="2">histidine--tRNA ligase</fullName>
        <ecNumber evidence="2">6.1.1.21</ecNumber>
    </recommendedName>
</protein>
<evidence type="ECO:0000256" key="1">
    <source>
        <dbReference type="ARBA" id="ARBA00008226"/>
    </source>
</evidence>
<feature type="non-terminal residue" evidence="9">
    <location>
        <position position="1"/>
    </location>
</feature>
<dbReference type="EMBL" id="JANBPK010000845">
    <property type="protein sequence ID" value="KAJ2930349.1"/>
    <property type="molecule type" value="Genomic_DNA"/>
</dbReference>
<evidence type="ECO:0000313" key="9">
    <source>
        <dbReference type="EMBL" id="KAJ2930349.1"/>
    </source>
</evidence>
<reference evidence="9" key="1">
    <citation type="submission" date="2022-06" db="EMBL/GenBank/DDBJ databases">
        <title>Genome Sequence of Candolleomyces eurysporus.</title>
        <authorList>
            <person name="Buettner E."/>
        </authorList>
    </citation>
    <scope>NUCLEOTIDE SEQUENCE</scope>
    <source>
        <strain evidence="9">VTCC 930004</strain>
    </source>
</reference>
<feature type="domain" description="Aminoacyl-transfer RNA synthetases class-II family profile" evidence="8">
    <location>
        <begin position="110"/>
        <end position="506"/>
    </location>
</feature>
<keyword evidence="10" id="KW-1185">Reference proteome</keyword>
<dbReference type="PROSITE" id="PS50862">
    <property type="entry name" value="AA_TRNA_LIGASE_II"/>
    <property type="match status" value="1"/>
</dbReference>
<dbReference type="OrthoDB" id="1906957at2759"/>
<dbReference type="Pfam" id="PF13393">
    <property type="entry name" value="tRNA-synt_His"/>
    <property type="match status" value="1"/>
</dbReference>
<comment type="catalytic activity">
    <reaction evidence="6">
        <text>tRNA(His) + L-histidine + ATP = L-histidyl-tRNA(His) + AMP + diphosphate + H(+)</text>
        <dbReference type="Rhea" id="RHEA:17313"/>
        <dbReference type="Rhea" id="RHEA-COMP:9665"/>
        <dbReference type="Rhea" id="RHEA-COMP:9689"/>
        <dbReference type="ChEBI" id="CHEBI:15378"/>
        <dbReference type="ChEBI" id="CHEBI:30616"/>
        <dbReference type="ChEBI" id="CHEBI:33019"/>
        <dbReference type="ChEBI" id="CHEBI:57595"/>
        <dbReference type="ChEBI" id="CHEBI:78442"/>
        <dbReference type="ChEBI" id="CHEBI:78527"/>
        <dbReference type="ChEBI" id="CHEBI:456215"/>
        <dbReference type="EC" id="6.1.1.21"/>
    </reaction>
</comment>
<dbReference type="InterPro" id="IPR036621">
    <property type="entry name" value="Anticodon-bd_dom_sf"/>
</dbReference>
<sequence length="638" mass="69320">MSSNDALPTTLEALEAEIAVQTARFNELRLNTDKTVATPEALADAKNRLADLKKALGKAKSAGKEKIPKAEGAAPAPAAQGEKKKERLLLKTAKGTRDYGPAETFCRDHIERIVKEVFTSFGASCLDTPVFERKDVLTDKYGEDSKLIFDLKDQGGEELALRYDHTVPLARYLAMNGGTVTHHKIWQIGKVYRRDNPVVSKGRMREFSQADIDIAGVWDSMVPDAEVISLVCTILSNLDVGEFTIKLNNRKILDGIFEVCGVPAEKIRTISSAVDKLDKAPWSEVKREMTEEKGLDPAVADKIGEYVKHKGGPSLLETLTADSTLMSNKRAREGVDEMAILFKYLNAYQVVDKISFDLSLARGLDYYTGIIYEAVVAASAPPGFIDAPASSAPAPAAPSSSSSTPAAPESSQSKKKSSSSKKPTQAEDDEPEVDPNQVGVGSIAAGGRYDNLVTSFLAGAAGLSPTSKEYKKLPHVPCVGVSIGMDRIFALVWPRWAEKFGYTLDPATGAIVGGGGRSKETMVYVMSAGDGLLEERISLVQLLRSGGIKADFLAKTKPKLSAQFAAGEKDEVPFAIILGSDELKEGYVTVKKQSWEVAEGKRVKIESADKGEKVKRDELVEWLKGSDVWRGWVERRWV</sequence>
<feature type="compositionally biased region" description="Low complexity" evidence="7">
    <location>
        <begin position="389"/>
        <end position="411"/>
    </location>
</feature>
<dbReference type="Pfam" id="PF03129">
    <property type="entry name" value="HGTP_anticodon"/>
    <property type="match status" value="1"/>
</dbReference>
<dbReference type="SUPFAM" id="SSF52954">
    <property type="entry name" value="Class II aaRS ABD-related"/>
    <property type="match status" value="1"/>
</dbReference>
<feature type="region of interest" description="Disordered" evidence="7">
    <location>
        <begin position="389"/>
        <end position="440"/>
    </location>
</feature>
<comment type="caution">
    <text evidence="9">The sequence shown here is derived from an EMBL/GenBank/DDBJ whole genome shotgun (WGS) entry which is preliminary data.</text>
</comment>
<dbReference type="GO" id="GO:0003723">
    <property type="term" value="F:RNA binding"/>
    <property type="evidence" value="ECO:0007669"/>
    <property type="project" value="TreeGrafter"/>
</dbReference>
<dbReference type="GO" id="GO:0006427">
    <property type="term" value="P:histidyl-tRNA aminoacylation"/>
    <property type="evidence" value="ECO:0007669"/>
    <property type="project" value="TreeGrafter"/>
</dbReference>
<keyword evidence="5" id="KW-0648">Protein biosynthesis</keyword>
<evidence type="ECO:0000256" key="3">
    <source>
        <dbReference type="ARBA" id="ARBA00022741"/>
    </source>
</evidence>
<evidence type="ECO:0000259" key="8">
    <source>
        <dbReference type="PROSITE" id="PS50862"/>
    </source>
</evidence>
<dbReference type="GO" id="GO:0005829">
    <property type="term" value="C:cytosol"/>
    <property type="evidence" value="ECO:0007669"/>
    <property type="project" value="TreeGrafter"/>
</dbReference>
<keyword evidence="4" id="KW-0067">ATP-binding</keyword>
<dbReference type="PANTHER" id="PTHR11476:SF7">
    <property type="entry name" value="HISTIDINE--TRNA LIGASE"/>
    <property type="match status" value="1"/>
</dbReference>
<dbReference type="Gene3D" id="3.40.50.800">
    <property type="entry name" value="Anticodon-binding domain"/>
    <property type="match status" value="1"/>
</dbReference>
<dbReference type="GO" id="GO:0005524">
    <property type="term" value="F:ATP binding"/>
    <property type="evidence" value="ECO:0007669"/>
    <property type="project" value="UniProtKB-KW"/>
</dbReference>
<name>A0A9W8JAB5_9AGAR</name>
<evidence type="ECO:0000256" key="4">
    <source>
        <dbReference type="ARBA" id="ARBA00022840"/>
    </source>
</evidence>
<dbReference type="GO" id="GO:0032543">
    <property type="term" value="P:mitochondrial translation"/>
    <property type="evidence" value="ECO:0007669"/>
    <property type="project" value="TreeGrafter"/>
</dbReference>
<dbReference type="GO" id="GO:0004821">
    <property type="term" value="F:histidine-tRNA ligase activity"/>
    <property type="evidence" value="ECO:0007669"/>
    <property type="project" value="UniProtKB-EC"/>
</dbReference>
<dbReference type="InterPro" id="IPR045864">
    <property type="entry name" value="aa-tRNA-synth_II/BPL/LPL"/>
</dbReference>
<dbReference type="Gene3D" id="3.30.930.10">
    <property type="entry name" value="Bira Bifunctional Protein, Domain 2"/>
    <property type="match status" value="2"/>
</dbReference>
<dbReference type="EC" id="6.1.1.21" evidence="2"/>
<dbReference type="FunFam" id="3.40.50.800:FF:000012">
    <property type="entry name" value="Histidine--tRNA ligase, cytoplasmic"/>
    <property type="match status" value="1"/>
</dbReference>
<evidence type="ECO:0000256" key="2">
    <source>
        <dbReference type="ARBA" id="ARBA00012815"/>
    </source>
</evidence>
<evidence type="ECO:0000256" key="7">
    <source>
        <dbReference type="SAM" id="MobiDB-lite"/>
    </source>
</evidence>
<dbReference type="PANTHER" id="PTHR11476">
    <property type="entry name" value="HISTIDYL-TRNA SYNTHETASE"/>
    <property type="match status" value="1"/>
</dbReference>
<accession>A0A9W8JAB5</accession>
<feature type="region of interest" description="Disordered" evidence="7">
    <location>
        <begin position="61"/>
        <end position="86"/>
    </location>
</feature>
<dbReference type="CDD" id="cd00773">
    <property type="entry name" value="HisRS-like_core"/>
    <property type="match status" value="1"/>
</dbReference>
<evidence type="ECO:0000256" key="6">
    <source>
        <dbReference type="ARBA" id="ARBA00047639"/>
    </source>
</evidence>
<evidence type="ECO:0000256" key="5">
    <source>
        <dbReference type="ARBA" id="ARBA00022917"/>
    </source>
</evidence>
<feature type="compositionally biased region" description="Low complexity" evidence="7">
    <location>
        <begin position="70"/>
        <end position="80"/>
    </location>
</feature>
<dbReference type="Proteomes" id="UP001140091">
    <property type="component" value="Unassembled WGS sequence"/>
</dbReference>
<evidence type="ECO:0000313" key="10">
    <source>
        <dbReference type="Proteomes" id="UP001140091"/>
    </source>
</evidence>
<dbReference type="InterPro" id="IPR041715">
    <property type="entry name" value="HisRS-like_core"/>
</dbReference>
<comment type="similarity">
    <text evidence="1">Belongs to the class-II aminoacyl-tRNA synthetase family.</text>
</comment>
<gene>
    <name evidence="9" type="ORF">H1R20_g6768</name>
</gene>